<dbReference type="EC" id="2.1.1.72" evidence="2"/>
<dbReference type="Pfam" id="PF07669">
    <property type="entry name" value="Eco57I"/>
    <property type="match status" value="1"/>
</dbReference>
<evidence type="ECO:0000256" key="1">
    <source>
        <dbReference type="ARBA" id="ARBA00006594"/>
    </source>
</evidence>
<evidence type="ECO:0000256" key="5">
    <source>
        <dbReference type="ARBA" id="ARBA00022691"/>
    </source>
</evidence>
<dbReference type="CDD" id="cd02440">
    <property type="entry name" value="AdoMet_MTases"/>
    <property type="match status" value="1"/>
</dbReference>
<protein>
    <recommendedName>
        <fullName evidence="2">site-specific DNA-methyltransferase (adenine-specific)</fullName>
        <ecNumber evidence="2">2.1.1.72</ecNumber>
    </recommendedName>
</protein>
<feature type="domain" description="Type II methyltransferase M.Eco57I C-terminal" evidence="8">
    <location>
        <begin position="250"/>
        <end position="484"/>
    </location>
</feature>
<feature type="domain" description="Type II methyltransferase M.TaqI-like" evidence="7">
    <location>
        <begin position="95"/>
        <end position="195"/>
    </location>
</feature>
<keyword evidence="5" id="KW-0949">S-adenosyl-L-methionine</keyword>
<dbReference type="SUPFAM" id="SSF53335">
    <property type="entry name" value="S-adenosyl-L-methionine-dependent methyltransferases"/>
    <property type="match status" value="1"/>
</dbReference>
<evidence type="ECO:0000256" key="6">
    <source>
        <dbReference type="ARBA" id="ARBA00047942"/>
    </source>
</evidence>
<name>A0ABU4WX40_9HYPH</name>
<evidence type="ECO:0000256" key="4">
    <source>
        <dbReference type="ARBA" id="ARBA00022679"/>
    </source>
</evidence>
<dbReference type="InterPro" id="IPR054520">
    <property type="entry name" value="M_Eco57I_C"/>
</dbReference>
<gene>
    <name evidence="9" type="ORF">RFM51_13550</name>
</gene>
<dbReference type="PANTHER" id="PTHR33841">
    <property type="entry name" value="DNA METHYLTRANSFERASE YEEA-RELATED"/>
    <property type="match status" value="1"/>
</dbReference>
<comment type="catalytic activity">
    <reaction evidence="6">
        <text>a 2'-deoxyadenosine in DNA + S-adenosyl-L-methionine = an N(6)-methyl-2'-deoxyadenosine in DNA + S-adenosyl-L-homocysteine + H(+)</text>
        <dbReference type="Rhea" id="RHEA:15197"/>
        <dbReference type="Rhea" id="RHEA-COMP:12418"/>
        <dbReference type="Rhea" id="RHEA-COMP:12419"/>
        <dbReference type="ChEBI" id="CHEBI:15378"/>
        <dbReference type="ChEBI" id="CHEBI:57856"/>
        <dbReference type="ChEBI" id="CHEBI:59789"/>
        <dbReference type="ChEBI" id="CHEBI:90615"/>
        <dbReference type="ChEBI" id="CHEBI:90616"/>
        <dbReference type="EC" id="2.1.1.72"/>
    </reaction>
</comment>
<organism evidence="9 10">
    <name type="scientific">Mesorhizobium australafricanum</name>
    <dbReference type="NCBI Taxonomy" id="3072311"/>
    <lineage>
        <taxon>Bacteria</taxon>
        <taxon>Pseudomonadati</taxon>
        <taxon>Pseudomonadota</taxon>
        <taxon>Alphaproteobacteria</taxon>
        <taxon>Hyphomicrobiales</taxon>
        <taxon>Phyllobacteriaceae</taxon>
        <taxon>Mesorhizobium</taxon>
    </lineage>
</organism>
<evidence type="ECO:0000256" key="3">
    <source>
        <dbReference type="ARBA" id="ARBA00022603"/>
    </source>
</evidence>
<evidence type="ECO:0000313" key="10">
    <source>
        <dbReference type="Proteomes" id="UP001272097"/>
    </source>
</evidence>
<keyword evidence="10" id="KW-1185">Reference proteome</keyword>
<dbReference type="Proteomes" id="UP001272097">
    <property type="component" value="Unassembled WGS sequence"/>
</dbReference>
<keyword evidence="4" id="KW-0808">Transferase</keyword>
<evidence type="ECO:0000259" key="8">
    <source>
        <dbReference type="Pfam" id="PF22837"/>
    </source>
</evidence>
<evidence type="ECO:0000313" key="9">
    <source>
        <dbReference type="EMBL" id="MDX8440620.1"/>
    </source>
</evidence>
<evidence type="ECO:0000259" key="7">
    <source>
        <dbReference type="Pfam" id="PF07669"/>
    </source>
</evidence>
<reference evidence="9 10" key="1">
    <citation type="submission" date="2023-08" db="EMBL/GenBank/DDBJ databases">
        <title>Implementing the SeqCode for naming new Mesorhizobium species isolated from Vachellia karroo root nodules.</title>
        <authorList>
            <person name="Van Lill M."/>
        </authorList>
    </citation>
    <scope>NUCLEOTIDE SEQUENCE [LARGE SCALE GENOMIC DNA]</scope>
    <source>
        <strain evidence="9 10">VK3E</strain>
    </source>
</reference>
<evidence type="ECO:0000256" key="2">
    <source>
        <dbReference type="ARBA" id="ARBA00011900"/>
    </source>
</evidence>
<keyword evidence="3 9" id="KW-0489">Methyltransferase</keyword>
<comment type="similarity">
    <text evidence="1">Belongs to the N(4)/N(6)-methyltransferase family.</text>
</comment>
<dbReference type="GO" id="GO:0032259">
    <property type="term" value="P:methylation"/>
    <property type="evidence" value="ECO:0007669"/>
    <property type="project" value="UniProtKB-KW"/>
</dbReference>
<dbReference type="InterPro" id="IPR011639">
    <property type="entry name" value="MethylTrfase_TaqI-like_dom"/>
</dbReference>
<dbReference type="InterPro" id="IPR029063">
    <property type="entry name" value="SAM-dependent_MTases_sf"/>
</dbReference>
<dbReference type="RefSeq" id="WP_320214547.1">
    <property type="nucleotide sequence ID" value="NZ_JAVIIS010000016.1"/>
</dbReference>
<dbReference type="PRINTS" id="PR00507">
    <property type="entry name" value="N12N6MTFRASE"/>
</dbReference>
<dbReference type="InterPro" id="IPR050953">
    <property type="entry name" value="N4_N6_ade-DNA_methylase"/>
</dbReference>
<dbReference type="Pfam" id="PF22837">
    <property type="entry name" value="M_Eco57I_C"/>
    <property type="match status" value="1"/>
</dbReference>
<proteinExistence type="inferred from homology"/>
<dbReference type="Gene3D" id="3.40.50.150">
    <property type="entry name" value="Vaccinia Virus protein VP39"/>
    <property type="match status" value="1"/>
</dbReference>
<dbReference type="GO" id="GO:0008168">
    <property type="term" value="F:methyltransferase activity"/>
    <property type="evidence" value="ECO:0007669"/>
    <property type="project" value="UniProtKB-KW"/>
</dbReference>
<dbReference type="EMBL" id="JAVIIS010000016">
    <property type="protein sequence ID" value="MDX8440620.1"/>
    <property type="molecule type" value="Genomic_DNA"/>
</dbReference>
<accession>A0ABU4WX40</accession>
<dbReference type="PANTHER" id="PTHR33841:SF5">
    <property type="entry name" value="DNA METHYLASE (MODIFICATION METHYLASE) (METHYLTRANSFERASE)-RELATED"/>
    <property type="match status" value="1"/>
</dbReference>
<comment type="caution">
    <text evidence="9">The sequence shown here is derived from an EMBL/GenBank/DDBJ whole genome shotgun (WGS) entry which is preliminary data.</text>
</comment>
<sequence length="514" mass="56656">MSLPANRDSSAKSLSAYYTPATLADALAQWLVRTGTERILEPSVGEGALVDAACRQAQRVHEYPSVRFTVCDINPAVIEAIGSRLGARSEARSIDFLQLDSASTGLFDGVLANPPFTRNHNLDAPRRSVLRKRFDTVGAAGLWVHFLFHAMEFLRSGGRLASVIPASALFSDYGRAALQRLCGRFAQVQIREIVDRPLWVNGADERGALLLADGFDQGSSHLPEPTRWSADGIPAGLLPISAVAYGQLADQCTPLGSIALLSIGAVTGCNSVFLINEEQRKTLKIRKSDLQPMVSRAWHIPGLTIDKAKLLKLAREGEKTWLLAPKSLGNKGSGVRRQLAKIPARRRVTTLWFKKRTPWWKVDVGKSSDAIFTYMNDRGPRLVLAATDIRCTNTLHCVRFSEHVSVDQRLTACLSLISTFGQLAAERLGRIYGGGLLKFELKDARKFPILPVRRDLHSAFDNANKALSAGEIAKATRIADEALLAPVLGKQWEQTIEQLRNEIDARRELRRGRR</sequence>